<name>A0A0K8RKJ9_IXORI</name>
<organism evidence="2">
    <name type="scientific">Ixodes ricinus</name>
    <name type="common">Common tick</name>
    <name type="synonym">Acarus ricinus</name>
    <dbReference type="NCBI Taxonomy" id="34613"/>
    <lineage>
        <taxon>Eukaryota</taxon>
        <taxon>Metazoa</taxon>
        <taxon>Ecdysozoa</taxon>
        <taxon>Arthropoda</taxon>
        <taxon>Chelicerata</taxon>
        <taxon>Arachnida</taxon>
        <taxon>Acari</taxon>
        <taxon>Parasitiformes</taxon>
        <taxon>Ixodida</taxon>
        <taxon>Ixodoidea</taxon>
        <taxon>Ixodidae</taxon>
        <taxon>Ixodinae</taxon>
        <taxon>Ixodes</taxon>
    </lineage>
</organism>
<protein>
    <submittedName>
        <fullName evidence="2">Putative 5.3 kDa protein</fullName>
    </submittedName>
</protein>
<sequence>MRVLIIFIATLLLLGSFCFVESAPPKYRTAQRPKCEIPCRTNEQCKRPCVRCDNTHPWSDLICKMR</sequence>
<reference evidence="2" key="1">
    <citation type="submission" date="2012-12" db="EMBL/GenBank/DDBJ databases">
        <title>Identification and characterization of a phenylalanine ammonia-lyase gene family in Isatis indigotica Fort.</title>
        <authorList>
            <person name="Liu Q."/>
            <person name="Chen J."/>
            <person name="Zhou X."/>
            <person name="Di P."/>
            <person name="Xiao Y."/>
            <person name="Xuan H."/>
            <person name="Zhang L."/>
            <person name="Chen W."/>
        </authorList>
    </citation>
    <scope>NUCLEOTIDE SEQUENCE</scope>
    <source>
        <tissue evidence="2">Salivary gland</tissue>
    </source>
</reference>
<accession>A0A0K8RKJ9</accession>
<feature type="chain" id="PRO_5005518458" evidence="1">
    <location>
        <begin position="23"/>
        <end position="66"/>
    </location>
</feature>
<dbReference type="AlphaFoldDB" id="A0A0K8RKJ9"/>
<dbReference type="EMBL" id="GADI01002203">
    <property type="protein sequence ID" value="JAA71605.1"/>
    <property type="molecule type" value="mRNA"/>
</dbReference>
<evidence type="ECO:0000313" key="2">
    <source>
        <dbReference type="EMBL" id="JAA71605.1"/>
    </source>
</evidence>
<proteinExistence type="evidence at transcript level"/>
<keyword evidence="1" id="KW-0732">Signal</keyword>
<evidence type="ECO:0000256" key="1">
    <source>
        <dbReference type="SAM" id="SignalP"/>
    </source>
</evidence>
<feature type="signal peptide" evidence="1">
    <location>
        <begin position="1"/>
        <end position="22"/>
    </location>
</feature>